<sequence>MLFQTEEAVQLPYPPVLETMLSESEIQYLISLINQPEDPTSPSSGSQGSNRTVYSSEERKLRRMQSNRESARRSRCRKKTHLENLTNRLNRLKIENQQLKNQLAFTMNQHLLLSLENDQLISESVDLLATLSDLCTILSNTSITMP</sequence>
<evidence type="ECO:0000256" key="1">
    <source>
        <dbReference type="ARBA" id="ARBA00004123"/>
    </source>
</evidence>
<keyword evidence="5" id="KW-0539">Nucleus</keyword>
<dbReference type="GO" id="GO:0045893">
    <property type="term" value="P:positive regulation of DNA-templated transcription"/>
    <property type="evidence" value="ECO:0007669"/>
    <property type="project" value="TreeGrafter"/>
</dbReference>
<dbReference type="InterPro" id="IPR045314">
    <property type="entry name" value="bZIP_plant_GBF1"/>
</dbReference>
<evidence type="ECO:0000313" key="9">
    <source>
        <dbReference type="Proteomes" id="UP000236291"/>
    </source>
</evidence>
<evidence type="ECO:0000256" key="4">
    <source>
        <dbReference type="ARBA" id="ARBA00023163"/>
    </source>
</evidence>
<reference evidence="8 9" key="2">
    <citation type="journal article" date="2017" name="Front. Plant Sci.">
        <title>Gene Classification and Mining of Molecular Markers Useful in Red Clover (Trifolium pratense) Breeding.</title>
        <authorList>
            <person name="Istvanek J."/>
            <person name="Dluhosova J."/>
            <person name="Dluhos P."/>
            <person name="Patkova L."/>
            <person name="Nedelnik J."/>
            <person name="Repkova J."/>
        </authorList>
    </citation>
    <scope>NUCLEOTIDE SEQUENCE [LARGE SCALE GENOMIC DNA]</scope>
    <source>
        <strain evidence="9">cv. Tatra</strain>
        <tissue evidence="8">Young leaves</tissue>
    </source>
</reference>
<dbReference type="CDD" id="cd14702">
    <property type="entry name" value="bZIP_plant_GBF1"/>
    <property type="match status" value="1"/>
</dbReference>
<evidence type="ECO:0000256" key="3">
    <source>
        <dbReference type="ARBA" id="ARBA00023125"/>
    </source>
</evidence>
<dbReference type="InterPro" id="IPR004827">
    <property type="entry name" value="bZIP"/>
</dbReference>
<name>A0A2K3LAQ0_TRIPR</name>
<accession>A0A2K3LAQ0</accession>
<dbReference type="GO" id="GO:0005634">
    <property type="term" value="C:nucleus"/>
    <property type="evidence" value="ECO:0007669"/>
    <property type="project" value="UniProtKB-SubCell"/>
</dbReference>
<dbReference type="GO" id="GO:0003700">
    <property type="term" value="F:DNA-binding transcription factor activity"/>
    <property type="evidence" value="ECO:0007669"/>
    <property type="project" value="InterPro"/>
</dbReference>
<proteinExistence type="predicted"/>
<dbReference type="PANTHER" id="PTHR45764:SF41">
    <property type="entry name" value="BZIP TRANSCRIPTION FACTOR"/>
    <property type="match status" value="1"/>
</dbReference>
<feature type="domain" description="BZIP" evidence="7">
    <location>
        <begin position="57"/>
        <end position="104"/>
    </location>
</feature>
<gene>
    <name evidence="8" type="ORF">L195_g031535</name>
</gene>
<feature type="region of interest" description="Disordered" evidence="6">
    <location>
        <begin position="35"/>
        <end position="82"/>
    </location>
</feature>
<dbReference type="GO" id="GO:0046982">
    <property type="term" value="F:protein heterodimerization activity"/>
    <property type="evidence" value="ECO:0007669"/>
    <property type="project" value="UniProtKB-ARBA"/>
</dbReference>
<dbReference type="SMART" id="SM00338">
    <property type="entry name" value="BRLZ"/>
    <property type="match status" value="1"/>
</dbReference>
<dbReference type="GO" id="GO:0000976">
    <property type="term" value="F:transcription cis-regulatory region binding"/>
    <property type="evidence" value="ECO:0007669"/>
    <property type="project" value="TreeGrafter"/>
</dbReference>
<dbReference type="EMBL" id="ASHM01029281">
    <property type="protein sequence ID" value="PNX75596.1"/>
    <property type="molecule type" value="Genomic_DNA"/>
</dbReference>
<dbReference type="Pfam" id="PF00170">
    <property type="entry name" value="bZIP_1"/>
    <property type="match status" value="1"/>
</dbReference>
<dbReference type="InterPro" id="IPR046347">
    <property type="entry name" value="bZIP_sf"/>
</dbReference>
<comment type="caution">
    <text evidence="8">The sequence shown here is derived from an EMBL/GenBank/DDBJ whole genome shotgun (WGS) entry which is preliminary data.</text>
</comment>
<keyword evidence="2" id="KW-0805">Transcription regulation</keyword>
<evidence type="ECO:0000313" key="8">
    <source>
        <dbReference type="EMBL" id="PNX75596.1"/>
    </source>
</evidence>
<dbReference type="PROSITE" id="PS00036">
    <property type="entry name" value="BZIP_BASIC"/>
    <property type="match status" value="1"/>
</dbReference>
<dbReference type="Gene3D" id="1.20.5.170">
    <property type="match status" value="1"/>
</dbReference>
<reference evidence="8 9" key="1">
    <citation type="journal article" date="2014" name="Am. J. Bot.">
        <title>Genome assembly and annotation for red clover (Trifolium pratense; Fabaceae).</title>
        <authorList>
            <person name="Istvanek J."/>
            <person name="Jaros M."/>
            <person name="Krenek A."/>
            <person name="Repkova J."/>
        </authorList>
    </citation>
    <scope>NUCLEOTIDE SEQUENCE [LARGE SCALE GENOMIC DNA]</scope>
    <source>
        <strain evidence="9">cv. Tatra</strain>
        <tissue evidence="8">Young leaves</tissue>
    </source>
</reference>
<evidence type="ECO:0000256" key="2">
    <source>
        <dbReference type="ARBA" id="ARBA00023015"/>
    </source>
</evidence>
<evidence type="ECO:0000256" key="6">
    <source>
        <dbReference type="SAM" id="MobiDB-lite"/>
    </source>
</evidence>
<keyword evidence="4" id="KW-0804">Transcription</keyword>
<dbReference type="STRING" id="57577.A0A2K3LAQ0"/>
<dbReference type="Gramene" id="Tp57577_TGAC_v2_mRNA31221">
    <property type="protein sequence ID" value="Tp57577_TGAC_v2_mRNA31221"/>
    <property type="gene ID" value="Tp57577_TGAC_v2_gene30196"/>
</dbReference>
<dbReference type="AlphaFoldDB" id="A0A2K3LAQ0"/>
<dbReference type="FunFam" id="1.20.5.170:FF:000020">
    <property type="entry name" value="BZIP transcription factor"/>
    <property type="match status" value="1"/>
</dbReference>
<keyword evidence="3" id="KW-0238">DNA-binding</keyword>
<dbReference type="PROSITE" id="PS50217">
    <property type="entry name" value="BZIP"/>
    <property type="match status" value="1"/>
</dbReference>
<evidence type="ECO:0000259" key="7">
    <source>
        <dbReference type="PROSITE" id="PS50217"/>
    </source>
</evidence>
<dbReference type="PANTHER" id="PTHR45764">
    <property type="entry name" value="BZIP TRANSCRIPTION FACTOR 44"/>
    <property type="match status" value="1"/>
</dbReference>
<dbReference type="SUPFAM" id="SSF57959">
    <property type="entry name" value="Leucine zipper domain"/>
    <property type="match status" value="1"/>
</dbReference>
<dbReference type="OrthoDB" id="551672at2759"/>
<evidence type="ECO:0000256" key="5">
    <source>
        <dbReference type="ARBA" id="ARBA00023242"/>
    </source>
</evidence>
<dbReference type="Proteomes" id="UP000236291">
    <property type="component" value="Unassembled WGS sequence"/>
</dbReference>
<protein>
    <submittedName>
        <fullName evidence="8">Ocs element-binding factor 1-like protein</fullName>
    </submittedName>
</protein>
<comment type="subcellular location">
    <subcellularLocation>
        <location evidence="1">Nucleus</location>
    </subcellularLocation>
</comment>
<organism evidence="8 9">
    <name type="scientific">Trifolium pratense</name>
    <name type="common">Red clover</name>
    <dbReference type="NCBI Taxonomy" id="57577"/>
    <lineage>
        <taxon>Eukaryota</taxon>
        <taxon>Viridiplantae</taxon>
        <taxon>Streptophyta</taxon>
        <taxon>Embryophyta</taxon>
        <taxon>Tracheophyta</taxon>
        <taxon>Spermatophyta</taxon>
        <taxon>Magnoliopsida</taxon>
        <taxon>eudicotyledons</taxon>
        <taxon>Gunneridae</taxon>
        <taxon>Pentapetalae</taxon>
        <taxon>rosids</taxon>
        <taxon>fabids</taxon>
        <taxon>Fabales</taxon>
        <taxon>Fabaceae</taxon>
        <taxon>Papilionoideae</taxon>
        <taxon>50 kb inversion clade</taxon>
        <taxon>NPAAA clade</taxon>
        <taxon>Hologalegina</taxon>
        <taxon>IRL clade</taxon>
        <taxon>Trifolieae</taxon>
        <taxon>Trifolium</taxon>
    </lineage>
</organism>
<feature type="compositionally biased region" description="Polar residues" evidence="6">
    <location>
        <begin position="35"/>
        <end position="55"/>
    </location>
</feature>